<feature type="region of interest" description="Disordered" evidence="1">
    <location>
        <begin position="89"/>
        <end position="115"/>
    </location>
</feature>
<proteinExistence type="predicted"/>
<feature type="region of interest" description="Disordered" evidence="1">
    <location>
        <begin position="23"/>
        <end position="70"/>
    </location>
</feature>
<dbReference type="AlphaFoldDB" id="A0A6H0XV74"/>
<organism evidence="2 3">
    <name type="scientific">Peltaster fructicola</name>
    <dbReference type="NCBI Taxonomy" id="286661"/>
    <lineage>
        <taxon>Eukaryota</taxon>
        <taxon>Fungi</taxon>
        <taxon>Dikarya</taxon>
        <taxon>Ascomycota</taxon>
        <taxon>Pezizomycotina</taxon>
        <taxon>Dothideomycetes</taxon>
        <taxon>Dothideomycetes incertae sedis</taxon>
        <taxon>Peltaster</taxon>
    </lineage>
</organism>
<accession>A0A6H0XV74</accession>
<keyword evidence="3" id="KW-1185">Reference proteome</keyword>
<evidence type="ECO:0000256" key="1">
    <source>
        <dbReference type="SAM" id="MobiDB-lite"/>
    </source>
</evidence>
<reference evidence="2 3" key="1">
    <citation type="journal article" date="2016" name="Sci. Rep.">
        <title>Peltaster fructicola genome reveals evolution from an invasive phytopathogen to an ectophytic parasite.</title>
        <authorList>
            <person name="Xu C."/>
            <person name="Chen H."/>
            <person name="Gleason M.L."/>
            <person name="Xu J.R."/>
            <person name="Liu H."/>
            <person name="Zhang R."/>
            <person name="Sun G."/>
        </authorList>
    </citation>
    <scope>NUCLEOTIDE SEQUENCE [LARGE SCALE GENOMIC DNA]</scope>
    <source>
        <strain evidence="2 3">LNHT1506</strain>
    </source>
</reference>
<gene>
    <name evidence="2" type="ORF">AMS68_004160</name>
</gene>
<evidence type="ECO:0000313" key="2">
    <source>
        <dbReference type="EMBL" id="QIW98642.1"/>
    </source>
</evidence>
<evidence type="ECO:0000313" key="3">
    <source>
        <dbReference type="Proteomes" id="UP000503462"/>
    </source>
</evidence>
<sequence>MPPMYENTSPVTLRRMLSDLSSLCSKPTPPLPQKSHLRSIRKVAPDDTSSTDNSDLESYHTATDGQFEPECRPKELAVGLTHRSHAVYNTNTSQLRDDEHGSSRPPSHNPRTDSVSSTIRFNAKRPDLHNPSCICSTCRLIRHQRRKITLKLAERLETSRTIMITIRDPANPSDHKRGRAYGHWLKLARLYVKYDMLVDTEISDIKDEDLLFVHFLQAFRALEKLVEDEKIEWGRLFGQQLADTVNVEHARLVNVIPIKLHKDSITGYELSR</sequence>
<protein>
    <submittedName>
        <fullName evidence="2">Uncharacterized protein</fullName>
    </submittedName>
</protein>
<dbReference type="EMBL" id="CP051141">
    <property type="protein sequence ID" value="QIW98642.1"/>
    <property type="molecule type" value="Genomic_DNA"/>
</dbReference>
<name>A0A6H0XV74_9PEZI</name>
<dbReference type="Proteomes" id="UP000503462">
    <property type="component" value="Chromosome 3"/>
</dbReference>